<feature type="transmembrane region" description="Helical" evidence="2">
    <location>
        <begin position="57"/>
        <end position="75"/>
    </location>
</feature>
<keyword evidence="2" id="KW-1133">Transmembrane helix</keyword>
<keyword evidence="2" id="KW-0472">Membrane</keyword>
<evidence type="ECO:0000256" key="1">
    <source>
        <dbReference type="SAM" id="MobiDB-lite"/>
    </source>
</evidence>
<feature type="transmembrane region" description="Helical" evidence="2">
    <location>
        <begin position="87"/>
        <end position="108"/>
    </location>
</feature>
<protein>
    <submittedName>
        <fullName evidence="3">Uncharacterized protein</fullName>
    </submittedName>
</protein>
<name>A0ABT9N812_9ACTN</name>
<reference evidence="3 4" key="1">
    <citation type="submission" date="2023-07" db="EMBL/GenBank/DDBJ databases">
        <title>Sequencing the genomes of 1000 actinobacteria strains.</title>
        <authorList>
            <person name="Klenk H.-P."/>
        </authorList>
    </citation>
    <scope>NUCLEOTIDE SEQUENCE [LARGE SCALE GENOMIC DNA]</scope>
    <source>
        <strain evidence="3 4">DSM 44710</strain>
    </source>
</reference>
<keyword evidence="2" id="KW-0812">Transmembrane</keyword>
<evidence type="ECO:0000313" key="3">
    <source>
        <dbReference type="EMBL" id="MDP9799852.1"/>
    </source>
</evidence>
<evidence type="ECO:0000313" key="4">
    <source>
        <dbReference type="Proteomes" id="UP001240984"/>
    </source>
</evidence>
<gene>
    <name evidence="3" type="ORF">J2S43_008364</name>
</gene>
<organism evidence="3 4">
    <name type="scientific">Catenuloplanes nepalensis</name>
    <dbReference type="NCBI Taxonomy" id="587533"/>
    <lineage>
        <taxon>Bacteria</taxon>
        <taxon>Bacillati</taxon>
        <taxon>Actinomycetota</taxon>
        <taxon>Actinomycetes</taxon>
        <taxon>Micromonosporales</taxon>
        <taxon>Micromonosporaceae</taxon>
        <taxon>Catenuloplanes</taxon>
    </lineage>
</organism>
<dbReference type="Proteomes" id="UP001240984">
    <property type="component" value="Unassembled WGS sequence"/>
</dbReference>
<sequence>MRDRPMSGCCCWEVCSAPPSPDRRACGNAVPARRAEQASGASVAKSRRPHGIRALRARYFVLLVVLGCVVAVWSASGGPRAPGEGAWVPAGPGFVGPAVFSWVAWSGCREPVCPVCRRPGRAEQIIGRAASSGLRAEQIIGRAASFGLWSAWSSLRAVLAWGGGCVVGGGPADDLHPEGGRRHTGQPGGSGLRGAHEERSRLVTAREPGSPLCRCALCRCALCRCGAARLAAARGLVSATRESGSPCVVSADEKIGGEFDRDSEAHPARRLPAISLACSEAYSAPPSSDRAACGNAVPVRCAE</sequence>
<keyword evidence="4" id="KW-1185">Reference proteome</keyword>
<feature type="region of interest" description="Disordered" evidence="1">
    <location>
        <begin position="172"/>
        <end position="201"/>
    </location>
</feature>
<dbReference type="EMBL" id="JAUSRA010000001">
    <property type="protein sequence ID" value="MDP9799852.1"/>
    <property type="molecule type" value="Genomic_DNA"/>
</dbReference>
<proteinExistence type="predicted"/>
<comment type="caution">
    <text evidence="3">The sequence shown here is derived from an EMBL/GenBank/DDBJ whole genome shotgun (WGS) entry which is preliminary data.</text>
</comment>
<evidence type="ECO:0000256" key="2">
    <source>
        <dbReference type="SAM" id="Phobius"/>
    </source>
</evidence>
<accession>A0ABT9N812</accession>